<dbReference type="AlphaFoldDB" id="A0A377CCE6"/>
<dbReference type="InterPro" id="IPR011231">
    <property type="entry name" value="Phage_VT1-Sakai_H0018"/>
</dbReference>
<proteinExistence type="predicted"/>
<gene>
    <name evidence="1" type="ORF">NCTC10429_02712</name>
</gene>
<dbReference type="RefSeq" id="WP_059360630.1">
    <property type="nucleotide sequence ID" value="NZ_BFTY01000020.1"/>
</dbReference>
<name>A0A377CCE6_ECOLX</name>
<dbReference type="EMBL" id="UGEX01000001">
    <property type="protein sequence ID" value="STL90111.1"/>
    <property type="molecule type" value="Genomic_DNA"/>
</dbReference>
<sequence>MKNFVQDGHTIDLTNSGSAVIASGTPVAVGDVLAIAIADIAVGETGTGLTSGVVQLPKLAADDIAQGKTVYFKSGKVQLEATGATPAGKAWQAAGANAAAVLVKLNG</sequence>
<dbReference type="Proteomes" id="UP000254088">
    <property type="component" value="Unassembled WGS sequence"/>
</dbReference>
<reference evidence="1 2" key="1">
    <citation type="submission" date="2018-06" db="EMBL/GenBank/DDBJ databases">
        <authorList>
            <consortium name="Pathogen Informatics"/>
            <person name="Doyle S."/>
        </authorList>
    </citation>
    <scope>NUCLEOTIDE SEQUENCE [LARGE SCALE GENOMIC DNA]</scope>
    <source>
        <strain evidence="1 2">NCTC10429</strain>
    </source>
</reference>
<dbReference type="Pfam" id="PF09956">
    <property type="entry name" value="Phage_cement_2"/>
    <property type="match status" value="1"/>
</dbReference>
<accession>A0A377CCE6</accession>
<protein>
    <submittedName>
        <fullName evidence="1">Prophage protein</fullName>
    </submittedName>
</protein>
<evidence type="ECO:0000313" key="2">
    <source>
        <dbReference type="Proteomes" id="UP000254088"/>
    </source>
</evidence>
<organism evidence="1 2">
    <name type="scientific">Escherichia coli</name>
    <dbReference type="NCBI Taxonomy" id="562"/>
    <lineage>
        <taxon>Bacteria</taxon>
        <taxon>Pseudomonadati</taxon>
        <taxon>Pseudomonadota</taxon>
        <taxon>Gammaproteobacteria</taxon>
        <taxon>Enterobacterales</taxon>
        <taxon>Enterobacteriaceae</taxon>
        <taxon>Escherichia</taxon>
    </lineage>
</organism>
<dbReference type="PIRSF" id="PIRSF030771">
    <property type="entry name" value="UCP030771"/>
    <property type="match status" value="1"/>
</dbReference>
<evidence type="ECO:0000313" key="1">
    <source>
        <dbReference type="EMBL" id="STL90111.1"/>
    </source>
</evidence>